<sequence>MAMRGLTLLLLLAGSVTAVQHKESTSFMSRTLSHVQVASDRLVQAEEKLPTSARYVISTLEQGTMMLIPGLNLLQMASNRLLFTSKEDPQAAQESAPTENGHEGDWRDEWRNPEAGETTAADSDTKQELVGDWRTEYGPNMKGSKPEHK</sequence>
<feature type="chain" id="PRO_5002716617" evidence="2">
    <location>
        <begin position="19"/>
        <end position="149"/>
    </location>
</feature>
<keyword evidence="2" id="KW-0732">Signal</keyword>
<feature type="region of interest" description="Disordered" evidence="1">
    <location>
        <begin position="84"/>
        <end position="149"/>
    </location>
</feature>
<evidence type="ECO:0000313" key="3">
    <source>
        <dbReference type="EMBL" id="ABV22086.1"/>
    </source>
</evidence>
<feature type="signal peptide" evidence="2">
    <location>
        <begin position="1"/>
        <end position="18"/>
    </location>
</feature>
<reference evidence="3" key="1">
    <citation type="journal article" date="2007" name="Proc. Natl. Acad. Sci. U.S.A.">
        <title>Spliced leader RNA trans-splicing in dinoflagellates.</title>
        <authorList>
            <person name="Zhang H."/>
            <person name="Hou Y."/>
            <person name="Miranda L."/>
            <person name="Campbell D.A."/>
            <person name="Sturm N.R."/>
            <person name="Gaasterland T."/>
            <person name="Lin S."/>
        </authorList>
    </citation>
    <scope>NUCLEOTIDE SEQUENCE</scope>
    <source>
        <strain evidence="3">CCMP121</strain>
    </source>
</reference>
<evidence type="ECO:0000256" key="2">
    <source>
        <dbReference type="SAM" id="SignalP"/>
    </source>
</evidence>
<organism evidence="3">
    <name type="scientific">Amphidinium carterae</name>
    <name type="common">Dinoflagellate</name>
    <dbReference type="NCBI Taxonomy" id="2961"/>
    <lineage>
        <taxon>Eukaryota</taxon>
        <taxon>Sar</taxon>
        <taxon>Alveolata</taxon>
        <taxon>Dinophyceae</taxon>
        <taxon>Amphidiniales</taxon>
        <taxon>Amphidiniaceae</taxon>
        <taxon>Amphidinium</taxon>
    </lineage>
</organism>
<protein>
    <submittedName>
        <fullName evidence="3">Uncharacterized protein</fullName>
    </submittedName>
</protein>
<proteinExistence type="evidence at transcript level"/>
<accession>A7YXF7</accession>
<feature type="compositionally biased region" description="Basic and acidic residues" evidence="1">
    <location>
        <begin position="100"/>
        <end position="114"/>
    </location>
</feature>
<feature type="compositionally biased region" description="Basic and acidic residues" evidence="1">
    <location>
        <begin position="123"/>
        <end position="135"/>
    </location>
</feature>
<name>A7YXF7_AMPCA</name>
<dbReference type="EMBL" id="EF133972">
    <property type="protein sequence ID" value="ABV22086.1"/>
    <property type="molecule type" value="mRNA"/>
</dbReference>
<dbReference type="AlphaFoldDB" id="A7YXF7"/>
<evidence type="ECO:0000256" key="1">
    <source>
        <dbReference type="SAM" id="MobiDB-lite"/>
    </source>
</evidence>